<feature type="signal peptide" evidence="1">
    <location>
        <begin position="1"/>
        <end position="18"/>
    </location>
</feature>
<dbReference type="AlphaFoldDB" id="A0A086Y9F5"/>
<keyword evidence="3" id="KW-1185">Reference proteome</keyword>
<organism evidence="2 3">
    <name type="scientific">Paenirhodobacter enshiensis</name>
    <dbReference type="NCBI Taxonomy" id="1105367"/>
    <lineage>
        <taxon>Bacteria</taxon>
        <taxon>Pseudomonadati</taxon>
        <taxon>Pseudomonadota</taxon>
        <taxon>Alphaproteobacteria</taxon>
        <taxon>Rhodobacterales</taxon>
        <taxon>Rhodobacter group</taxon>
        <taxon>Paenirhodobacter</taxon>
    </lineage>
</organism>
<gene>
    <name evidence="2" type="ORF">CG50_04215</name>
</gene>
<keyword evidence="1" id="KW-0732">Signal</keyword>
<feature type="chain" id="PRO_5001817593" evidence="1">
    <location>
        <begin position="19"/>
        <end position="207"/>
    </location>
</feature>
<evidence type="ECO:0000256" key="1">
    <source>
        <dbReference type="SAM" id="SignalP"/>
    </source>
</evidence>
<reference evidence="2 3" key="1">
    <citation type="submission" date="2014-03" db="EMBL/GenBank/DDBJ databases">
        <title>Genome of Paenirhodobacter enshiensis DW2-9.</title>
        <authorList>
            <person name="Wang D."/>
            <person name="Wang G."/>
        </authorList>
    </citation>
    <scope>NUCLEOTIDE SEQUENCE [LARGE SCALE GENOMIC DNA]</scope>
    <source>
        <strain evidence="2 3">DW2-9</strain>
    </source>
</reference>
<accession>A0A086Y9F5</accession>
<sequence length="207" mass="22430">MKRIVLGLLLALASPAYAEGLDLAPIRQDLDRAMASNGKAVWLIYGAVSREKIAEAIKVLAPIKSRVTVGVYGRDYPDDQARADFKAAGFKVCSRWGRDNLRTTLHKPTGDGDLNNNAMFDAKINFSETDALIFEEGSRQLEAIAGEWEMGGTMPGAAKKNFFFANILSDELDGEAPPRPTRVTDDAKVGGVSSLLSFEGGRGCFEK</sequence>
<protein>
    <submittedName>
        <fullName evidence="2">Uncharacterized protein</fullName>
    </submittedName>
</protein>
<evidence type="ECO:0000313" key="2">
    <source>
        <dbReference type="EMBL" id="KFI30905.1"/>
    </source>
</evidence>
<dbReference type="STRING" id="1105367.CG50_04215"/>
<proteinExistence type="predicted"/>
<dbReference type="Proteomes" id="UP000028824">
    <property type="component" value="Unassembled WGS sequence"/>
</dbReference>
<evidence type="ECO:0000313" key="3">
    <source>
        <dbReference type="Proteomes" id="UP000028824"/>
    </source>
</evidence>
<comment type="caution">
    <text evidence="2">The sequence shown here is derived from an EMBL/GenBank/DDBJ whole genome shotgun (WGS) entry which is preliminary data.</text>
</comment>
<name>A0A086Y9F5_9RHOB</name>
<dbReference type="EMBL" id="JFZB01000001">
    <property type="protein sequence ID" value="KFI30905.1"/>
    <property type="molecule type" value="Genomic_DNA"/>
</dbReference>